<keyword evidence="2" id="KW-1185">Reference proteome</keyword>
<comment type="caution">
    <text evidence="1">The sequence shown here is derived from an EMBL/GenBank/DDBJ whole genome shotgun (WGS) entry which is preliminary data.</text>
</comment>
<reference evidence="1 2" key="1">
    <citation type="journal article" date="2022" name="bioRxiv">
        <title>The genome of the oomycete Peronosclerospora sorghi, a cosmopolitan pathogen of maize and sorghum, is inflated with dispersed pseudogenes.</title>
        <authorList>
            <person name="Fletcher K."/>
            <person name="Martin F."/>
            <person name="Isakeit T."/>
            <person name="Cavanaugh K."/>
            <person name="Magill C."/>
            <person name="Michelmore R."/>
        </authorList>
    </citation>
    <scope>NUCLEOTIDE SEQUENCE [LARGE SCALE GENOMIC DNA]</scope>
    <source>
        <strain evidence="1">P6</strain>
    </source>
</reference>
<sequence>MIPSAAAMAAVRLDVVLSNTLYEPPFKGMAVTASSWRWKAIGLAGVSRRPSDPATLAGHARALESDAFHPLKERSKTEEWMHDRKGS</sequence>
<protein>
    <submittedName>
        <fullName evidence="1">Uncharacterized protein</fullName>
    </submittedName>
</protein>
<dbReference type="EMBL" id="CM047583">
    <property type="protein sequence ID" value="KAI9912433.1"/>
    <property type="molecule type" value="Genomic_DNA"/>
</dbReference>
<evidence type="ECO:0000313" key="1">
    <source>
        <dbReference type="EMBL" id="KAI9912433.1"/>
    </source>
</evidence>
<proteinExistence type="predicted"/>
<gene>
    <name evidence="1" type="ORF">PsorP6_006747</name>
</gene>
<accession>A0ACC0W2U4</accession>
<evidence type="ECO:0000313" key="2">
    <source>
        <dbReference type="Proteomes" id="UP001163321"/>
    </source>
</evidence>
<name>A0ACC0W2U4_9STRA</name>
<dbReference type="Proteomes" id="UP001163321">
    <property type="component" value="Chromosome 4"/>
</dbReference>
<organism evidence="1 2">
    <name type="scientific">Peronosclerospora sorghi</name>
    <dbReference type="NCBI Taxonomy" id="230839"/>
    <lineage>
        <taxon>Eukaryota</taxon>
        <taxon>Sar</taxon>
        <taxon>Stramenopiles</taxon>
        <taxon>Oomycota</taxon>
        <taxon>Peronosporomycetes</taxon>
        <taxon>Peronosporales</taxon>
        <taxon>Peronosporaceae</taxon>
        <taxon>Peronosclerospora</taxon>
    </lineage>
</organism>